<sequence>MDALLPQAYLIGLIVLLGVAAVVVARQIWRVRSDEVTLAKLERSEGPKPSDAATLYELGSVQLRKRLYGQAAESLKQALKKAEAAKEPAEAQAVIQNALGFALAAQNNYKTAIRHYRLALEAKPAYPVALNNLAFALEKQLKLEEAKQTYEQVIELDANNKTARKRLKLLDRKAGLNRAA</sequence>
<dbReference type="EMBL" id="PXXO01000010">
    <property type="protein sequence ID" value="PSJ04674.1"/>
    <property type="molecule type" value="Genomic_DNA"/>
</dbReference>
<dbReference type="PANTHER" id="PTHR44943:SF8">
    <property type="entry name" value="TPR REPEAT-CONTAINING PROTEIN MJ0263"/>
    <property type="match status" value="1"/>
</dbReference>
<name>A0A2P7MTV5_9CYAN</name>
<dbReference type="InterPro" id="IPR019734">
    <property type="entry name" value="TPR_rpt"/>
</dbReference>
<organism evidence="6 7">
    <name type="scientific">Cyanobium usitatum str. Tous</name>
    <dbReference type="NCBI Taxonomy" id="2116684"/>
    <lineage>
        <taxon>Bacteria</taxon>
        <taxon>Bacillati</taxon>
        <taxon>Cyanobacteriota</taxon>
        <taxon>Cyanophyceae</taxon>
        <taxon>Synechococcales</taxon>
        <taxon>Prochlorococcaceae</taxon>
        <taxon>Cyanobium</taxon>
    </lineage>
</organism>
<evidence type="ECO:0000313" key="6">
    <source>
        <dbReference type="EMBL" id="PSJ04674.1"/>
    </source>
</evidence>
<reference evidence="6 7" key="1">
    <citation type="journal article" date="2018" name="Environ. Microbiol.">
        <title>Ecological and genomic features of two widespread freshwater picocyanobacteria.</title>
        <authorList>
            <person name="Cabello-Yeves P.J."/>
            <person name="Picazo A."/>
            <person name="Camacho A."/>
            <person name="Callieri C."/>
            <person name="Rosselli R."/>
            <person name="Roda-Garcia J.J."/>
            <person name="Coutinho F.H."/>
            <person name="Rodriguez-Valera F."/>
        </authorList>
    </citation>
    <scope>NUCLEOTIDE SEQUENCE [LARGE SCALE GENOMIC DNA]</scope>
    <source>
        <strain evidence="6 7">Tous</strain>
    </source>
</reference>
<dbReference type="PROSITE" id="PS50005">
    <property type="entry name" value="TPR"/>
    <property type="match status" value="2"/>
</dbReference>
<protein>
    <submittedName>
        <fullName evidence="6">Uncharacterized protein</fullName>
    </submittedName>
</protein>
<dbReference type="InterPro" id="IPR011990">
    <property type="entry name" value="TPR-like_helical_dom_sf"/>
</dbReference>
<evidence type="ECO:0000313" key="7">
    <source>
        <dbReference type="Proteomes" id="UP000243002"/>
    </source>
</evidence>
<evidence type="ECO:0000256" key="3">
    <source>
        <dbReference type="PROSITE-ProRule" id="PRU00339"/>
    </source>
</evidence>
<keyword evidence="5" id="KW-1133">Transmembrane helix</keyword>
<dbReference type="PANTHER" id="PTHR44943">
    <property type="entry name" value="CELLULOSE SYNTHASE OPERON PROTEIN C"/>
    <property type="match status" value="1"/>
</dbReference>
<dbReference type="InterPro" id="IPR051685">
    <property type="entry name" value="Ycf3/AcsC/BcsC/TPR_MFPF"/>
</dbReference>
<feature type="transmembrane region" description="Helical" evidence="5">
    <location>
        <begin position="6"/>
        <end position="25"/>
    </location>
</feature>
<evidence type="ECO:0000256" key="2">
    <source>
        <dbReference type="ARBA" id="ARBA00022803"/>
    </source>
</evidence>
<keyword evidence="5" id="KW-0472">Membrane</keyword>
<dbReference type="RefSeq" id="WP_106632484.1">
    <property type="nucleotide sequence ID" value="NZ_PXXO01000010.1"/>
</dbReference>
<dbReference type="OrthoDB" id="485055at2"/>
<dbReference type="Gene3D" id="1.25.40.10">
    <property type="entry name" value="Tetratricopeptide repeat domain"/>
    <property type="match status" value="1"/>
</dbReference>
<dbReference type="SMART" id="SM00028">
    <property type="entry name" value="TPR"/>
    <property type="match status" value="3"/>
</dbReference>
<dbReference type="SUPFAM" id="SSF48452">
    <property type="entry name" value="TPR-like"/>
    <property type="match status" value="1"/>
</dbReference>
<keyword evidence="2 3" id="KW-0802">TPR repeat</keyword>
<evidence type="ECO:0000256" key="5">
    <source>
        <dbReference type="SAM" id="Phobius"/>
    </source>
</evidence>
<feature type="repeat" description="TPR" evidence="3">
    <location>
        <begin position="127"/>
        <end position="160"/>
    </location>
</feature>
<keyword evidence="5" id="KW-0812">Transmembrane</keyword>
<dbReference type="Proteomes" id="UP000243002">
    <property type="component" value="Unassembled WGS sequence"/>
</dbReference>
<evidence type="ECO:0000256" key="1">
    <source>
        <dbReference type="ARBA" id="ARBA00022737"/>
    </source>
</evidence>
<evidence type="ECO:0000256" key="4">
    <source>
        <dbReference type="SAM" id="Coils"/>
    </source>
</evidence>
<feature type="coiled-coil region" evidence="4">
    <location>
        <begin position="65"/>
        <end position="92"/>
    </location>
</feature>
<gene>
    <name evidence="6" type="ORF">C7K55_09455</name>
</gene>
<accession>A0A2P7MTV5</accession>
<comment type="caution">
    <text evidence="6">The sequence shown here is derived from an EMBL/GenBank/DDBJ whole genome shotgun (WGS) entry which is preliminary data.</text>
</comment>
<keyword evidence="1" id="KW-0677">Repeat</keyword>
<feature type="repeat" description="TPR" evidence="3">
    <location>
        <begin position="93"/>
        <end position="126"/>
    </location>
</feature>
<keyword evidence="4" id="KW-0175">Coiled coil</keyword>
<proteinExistence type="predicted"/>
<dbReference type="Pfam" id="PF14559">
    <property type="entry name" value="TPR_19"/>
    <property type="match status" value="1"/>
</dbReference>
<keyword evidence="7" id="KW-1185">Reference proteome</keyword>
<dbReference type="AlphaFoldDB" id="A0A2P7MTV5"/>